<accession>A0A1G4SMR1</accession>
<proteinExistence type="predicted"/>
<dbReference type="Proteomes" id="UP000198889">
    <property type="component" value="Unassembled WGS sequence"/>
</dbReference>
<sequence length="103" mass="10238">MGRTATNGRSARRSGAQALLLAGATLLGSLPAAAQATAPGRPANTAAAEKSDPACARYGAGFTRLAGSSTCVKISGSVQTDLYSTDVNSTSRVDALAPGLKSR</sequence>
<dbReference type="RefSeq" id="WP_091439574.1">
    <property type="nucleotide sequence ID" value="NZ_FMTP01000003.1"/>
</dbReference>
<keyword evidence="3" id="KW-1185">Reference proteome</keyword>
<organism evidence="2 3">
    <name type="scientific">Ancylobacter rudongensis</name>
    <dbReference type="NCBI Taxonomy" id="177413"/>
    <lineage>
        <taxon>Bacteria</taxon>
        <taxon>Pseudomonadati</taxon>
        <taxon>Pseudomonadota</taxon>
        <taxon>Alphaproteobacteria</taxon>
        <taxon>Hyphomicrobiales</taxon>
        <taxon>Xanthobacteraceae</taxon>
        <taxon>Ancylobacter</taxon>
    </lineage>
</organism>
<dbReference type="EMBL" id="FMTP01000003">
    <property type="protein sequence ID" value="SCW70512.1"/>
    <property type="molecule type" value="Genomic_DNA"/>
</dbReference>
<name>A0A1G4SMR1_9HYPH</name>
<feature type="chain" id="PRO_5011483005" description="Porin" evidence="1">
    <location>
        <begin position="35"/>
        <end position="103"/>
    </location>
</feature>
<evidence type="ECO:0008006" key="4">
    <source>
        <dbReference type="Google" id="ProtNLM"/>
    </source>
</evidence>
<dbReference type="AlphaFoldDB" id="A0A1G4SMR1"/>
<reference evidence="3" key="1">
    <citation type="submission" date="2016-10" db="EMBL/GenBank/DDBJ databases">
        <authorList>
            <person name="Varghese N."/>
            <person name="Submissions S."/>
        </authorList>
    </citation>
    <scope>NUCLEOTIDE SEQUENCE [LARGE SCALE GENOMIC DNA]</scope>
    <source>
        <strain evidence="3">CGMCC 1.1761</strain>
    </source>
</reference>
<protein>
    <recommendedName>
        <fullName evidence="4">Porin</fullName>
    </recommendedName>
</protein>
<gene>
    <name evidence="2" type="ORF">SAMN05660859_2343</name>
</gene>
<keyword evidence="1" id="KW-0732">Signal</keyword>
<evidence type="ECO:0000313" key="2">
    <source>
        <dbReference type="EMBL" id="SCW70512.1"/>
    </source>
</evidence>
<evidence type="ECO:0000256" key="1">
    <source>
        <dbReference type="SAM" id="SignalP"/>
    </source>
</evidence>
<dbReference type="STRING" id="177413.SAMN05660859_2343"/>
<evidence type="ECO:0000313" key="3">
    <source>
        <dbReference type="Proteomes" id="UP000198889"/>
    </source>
</evidence>
<feature type="signal peptide" evidence="1">
    <location>
        <begin position="1"/>
        <end position="34"/>
    </location>
</feature>